<sequence>MKMDLNPARGGSDILAVVLGSPPFHKRGADCAHFGQLIHRLEAVVYCICKQVGEFLGREITETLDIMKFHASASLY</sequence>
<organism evidence="1 2">
    <name type="scientific">Oedothorax gibbosus</name>
    <dbReference type="NCBI Taxonomy" id="931172"/>
    <lineage>
        <taxon>Eukaryota</taxon>
        <taxon>Metazoa</taxon>
        <taxon>Ecdysozoa</taxon>
        <taxon>Arthropoda</taxon>
        <taxon>Chelicerata</taxon>
        <taxon>Arachnida</taxon>
        <taxon>Araneae</taxon>
        <taxon>Araneomorphae</taxon>
        <taxon>Entelegynae</taxon>
        <taxon>Araneoidea</taxon>
        <taxon>Linyphiidae</taxon>
        <taxon>Erigoninae</taxon>
        <taxon>Oedothorax</taxon>
    </lineage>
</organism>
<gene>
    <name evidence="1" type="ORF">JTE90_000731</name>
</gene>
<comment type="caution">
    <text evidence="1">The sequence shown here is derived from an EMBL/GenBank/DDBJ whole genome shotgun (WGS) entry which is preliminary data.</text>
</comment>
<dbReference type="EMBL" id="JAFNEN010000325">
    <property type="protein sequence ID" value="KAG8185748.1"/>
    <property type="molecule type" value="Genomic_DNA"/>
</dbReference>
<evidence type="ECO:0000313" key="1">
    <source>
        <dbReference type="EMBL" id="KAG8185748.1"/>
    </source>
</evidence>
<name>A0AAV6UPQ6_9ARAC</name>
<accession>A0AAV6UPQ6</accession>
<dbReference type="Proteomes" id="UP000827092">
    <property type="component" value="Unassembled WGS sequence"/>
</dbReference>
<dbReference type="AlphaFoldDB" id="A0AAV6UPQ6"/>
<keyword evidence="2" id="KW-1185">Reference proteome</keyword>
<proteinExistence type="predicted"/>
<reference evidence="1 2" key="1">
    <citation type="journal article" date="2022" name="Nat. Ecol. Evol.">
        <title>A masculinizing supergene underlies an exaggerated male reproductive morph in a spider.</title>
        <authorList>
            <person name="Hendrickx F."/>
            <person name="De Corte Z."/>
            <person name="Sonet G."/>
            <person name="Van Belleghem S.M."/>
            <person name="Kostlbacher S."/>
            <person name="Vangestel C."/>
        </authorList>
    </citation>
    <scope>NUCLEOTIDE SEQUENCE [LARGE SCALE GENOMIC DNA]</scope>
    <source>
        <strain evidence="1">W744_W776</strain>
    </source>
</reference>
<protein>
    <submittedName>
        <fullName evidence="1">Uncharacterized protein</fullName>
    </submittedName>
</protein>
<evidence type="ECO:0000313" key="2">
    <source>
        <dbReference type="Proteomes" id="UP000827092"/>
    </source>
</evidence>